<keyword evidence="4 7" id="KW-0812">Transmembrane</keyword>
<evidence type="ECO:0000256" key="1">
    <source>
        <dbReference type="ARBA" id="ARBA00004651"/>
    </source>
</evidence>
<feature type="transmembrane region" description="Helical" evidence="7">
    <location>
        <begin position="111"/>
        <end position="130"/>
    </location>
</feature>
<evidence type="ECO:0000313" key="8">
    <source>
        <dbReference type="EMBL" id="MFD1889294.1"/>
    </source>
</evidence>
<reference evidence="9" key="1">
    <citation type="journal article" date="2019" name="Int. J. Syst. Evol. Microbiol.">
        <title>The Global Catalogue of Microorganisms (GCM) 10K type strain sequencing project: providing services to taxonomists for standard genome sequencing and annotation.</title>
        <authorList>
            <consortium name="The Broad Institute Genomics Platform"/>
            <consortium name="The Broad Institute Genome Sequencing Center for Infectious Disease"/>
            <person name="Wu L."/>
            <person name="Ma J."/>
        </authorList>
    </citation>
    <scope>NUCLEOTIDE SEQUENCE [LARGE SCALE GENOMIC DNA]</scope>
    <source>
        <strain evidence="9">CAIM 431</strain>
    </source>
</reference>
<evidence type="ECO:0000256" key="5">
    <source>
        <dbReference type="ARBA" id="ARBA00022989"/>
    </source>
</evidence>
<evidence type="ECO:0000256" key="6">
    <source>
        <dbReference type="ARBA" id="ARBA00023136"/>
    </source>
</evidence>
<dbReference type="PANTHER" id="PTHR33452:SF1">
    <property type="entry name" value="INNER MEMBRANE PROTEIN YPHA-RELATED"/>
    <property type="match status" value="1"/>
</dbReference>
<evidence type="ECO:0000256" key="3">
    <source>
        <dbReference type="ARBA" id="ARBA00022475"/>
    </source>
</evidence>
<dbReference type="Proteomes" id="UP001597326">
    <property type="component" value="Unassembled WGS sequence"/>
</dbReference>
<dbReference type="InterPro" id="IPR051907">
    <property type="entry name" value="DoxX-like_oxidoreductase"/>
</dbReference>
<accession>A0ABW4RUC3</accession>
<evidence type="ECO:0000256" key="4">
    <source>
        <dbReference type="ARBA" id="ARBA00022692"/>
    </source>
</evidence>
<keyword evidence="5 7" id="KW-1133">Transmembrane helix</keyword>
<feature type="transmembrane region" description="Helical" evidence="7">
    <location>
        <begin position="12"/>
        <end position="32"/>
    </location>
</feature>
<dbReference type="Pfam" id="PF07681">
    <property type="entry name" value="DoxX"/>
    <property type="match status" value="1"/>
</dbReference>
<keyword evidence="9" id="KW-1185">Reference proteome</keyword>
<dbReference type="PANTHER" id="PTHR33452">
    <property type="entry name" value="OXIDOREDUCTASE CATD-RELATED"/>
    <property type="match status" value="1"/>
</dbReference>
<comment type="caution">
    <text evidence="8">The sequence shown here is derived from an EMBL/GenBank/DDBJ whole genome shotgun (WGS) entry which is preliminary data.</text>
</comment>
<organism evidence="8 9">
    <name type="scientific">Luteococcus peritonei</name>
    <dbReference type="NCBI Taxonomy" id="88874"/>
    <lineage>
        <taxon>Bacteria</taxon>
        <taxon>Bacillati</taxon>
        <taxon>Actinomycetota</taxon>
        <taxon>Actinomycetes</taxon>
        <taxon>Propionibacteriales</taxon>
        <taxon>Propionibacteriaceae</taxon>
        <taxon>Luteococcus</taxon>
    </lineage>
</organism>
<evidence type="ECO:0000256" key="7">
    <source>
        <dbReference type="SAM" id="Phobius"/>
    </source>
</evidence>
<sequence>MRGFVRFLQDLALLLARIGFGLLLVLHAWHRWENVGMPQEVDLLRQAGVPQPGLLAWGALGLEAVGGVMLVLGLAVPLVALAVLVMNVLVIAWLKWGHGVYFHNDGFEHNLVQALLALVLTTFGSGRAGLDALFGRRRREDPEQRMVRDVP</sequence>
<evidence type="ECO:0000313" key="9">
    <source>
        <dbReference type="Proteomes" id="UP001597326"/>
    </source>
</evidence>
<keyword evidence="3" id="KW-1003">Cell membrane</keyword>
<dbReference type="InterPro" id="IPR032808">
    <property type="entry name" value="DoxX"/>
</dbReference>
<feature type="transmembrane region" description="Helical" evidence="7">
    <location>
        <begin position="78"/>
        <end position="96"/>
    </location>
</feature>
<dbReference type="RefSeq" id="WP_343872296.1">
    <property type="nucleotide sequence ID" value="NZ_BAAAIX010000007.1"/>
</dbReference>
<dbReference type="EMBL" id="JBHUFZ010000008">
    <property type="protein sequence ID" value="MFD1889294.1"/>
    <property type="molecule type" value="Genomic_DNA"/>
</dbReference>
<keyword evidence="6 7" id="KW-0472">Membrane</keyword>
<protein>
    <submittedName>
        <fullName evidence="8">DoxX family protein</fullName>
    </submittedName>
</protein>
<comment type="similarity">
    <text evidence="2">Belongs to the DoxX family.</text>
</comment>
<name>A0ABW4RUC3_9ACTN</name>
<gene>
    <name evidence="8" type="ORF">ACFSCS_03720</name>
</gene>
<evidence type="ECO:0000256" key="2">
    <source>
        <dbReference type="ARBA" id="ARBA00006679"/>
    </source>
</evidence>
<comment type="subcellular location">
    <subcellularLocation>
        <location evidence="1">Cell membrane</location>
        <topology evidence="1">Multi-pass membrane protein</topology>
    </subcellularLocation>
</comment>
<proteinExistence type="inferred from homology"/>
<feature type="transmembrane region" description="Helical" evidence="7">
    <location>
        <begin position="52"/>
        <end position="71"/>
    </location>
</feature>